<evidence type="ECO:0000313" key="2">
    <source>
        <dbReference type="Proteomes" id="UP000175684"/>
    </source>
</evidence>
<evidence type="ECO:0000313" key="1">
    <source>
        <dbReference type="EMBL" id="OFA33799.1"/>
    </source>
</evidence>
<dbReference type="EMBL" id="MAXD01000011">
    <property type="protein sequence ID" value="OFA33799.1"/>
    <property type="molecule type" value="Genomic_DNA"/>
</dbReference>
<gene>
    <name evidence="1" type="ORF">BBK15_09150</name>
</gene>
<organism evidence="1 2">
    <name type="scientific">Bifidobacterium adolescentis</name>
    <dbReference type="NCBI Taxonomy" id="1680"/>
    <lineage>
        <taxon>Bacteria</taxon>
        <taxon>Bacillati</taxon>
        <taxon>Actinomycetota</taxon>
        <taxon>Actinomycetes</taxon>
        <taxon>Bifidobacteriales</taxon>
        <taxon>Bifidobacteriaceae</taxon>
        <taxon>Bifidobacterium</taxon>
    </lineage>
</organism>
<dbReference type="Proteomes" id="UP000175684">
    <property type="component" value="Unassembled WGS sequence"/>
</dbReference>
<protein>
    <submittedName>
        <fullName evidence="1">Uncharacterized protein</fullName>
    </submittedName>
</protein>
<dbReference type="AlphaFoldDB" id="A0A1E7XYB4"/>
<comment type="caution">
    <text evidence="1">The sequence shown here is derived from an EMBL/GenBank/DDBJ whole genome shotgun (WGS) entry which is preliminary data.</text>
</comment>
<accession>A0A1E7XYB4</accession>
<sequence>MDTVGKAMEFLKTLPKDARASVNVGAEGAVSRRLRFPRATADVIAEDVWCRGDIGAMLEDAGKEPSDANIDAVLAAVPRGLDMFLDRLTEEGSEILHVIYDDAIESLDR</sequence>
<proteinExistence type="predicted"/>
<name>A0A1E7XYB4_BIFAD</name>
<reference evidence="1 2" key="1">
    <citation type="submission" date="2016-07" db="EMBL/GenBank/DDBJ databases">
        <title>Draft Genome Sequence of Bifidobacterium adolescentis strain Km 4.</title>
        <authorList>
            <person name="Danilenko V.N."/>
        </authorList>
    </citation>
    <scope>NUCLEOTIDE SEQUENCE [LARGE SCALE GENOMIC DNA]</scope>
    <source>
        <strain evidence="1 2">Km 4</strain>
    </source>
</reference>
<dbReference type="RefSeq" id="WP_070122942.1">
    <property type="nucleotide sequence ID" value="NZ_MAXD01000011.1"/>
</dbReference>